<keyword evidence="6" id="KW-1185">Reference proteome</keyword>
<evidence type="ECO:0000313" key="6">
    <source>
        <dbReference type="Proteomes" id="UP000003688"/>
    </source>
</evidence>
<evidence type="ECO:0000259" key="4">
    <source>
        <dbReference type="PROSITE" id="PS01124"/>
    </source>
</evidence>
<dbReference type="InterPro" id="IPR050204">
    <property type="entry name" value="AraC_XylS_family_regulators"/>
</dbReference>
<dbReference type="AlphaFoldDB" id="B9XBP0"/>
<reference evidence="5 6" key="1">
    <citation type="journal article" date="2011" name="J. Bacteriol.">
        <title>Genome sequence of 'Pedosphaera parvula' Ellin514, an aerobic Verrucomicrobial isolate from pasture soil.</title>
        <authorList>
            <person name="Kant R."/>
            <person name="van Passel M.W."/>
            <person name="Sangwan P."/>
            <person name="Palva A."/>
            <person name="Lucas S."/>
            <person name="Copeland A."/>
            <person name="Lapidus A."/>
            <person name="Glavina Del Rio T."/>
            <person name="Dalin E."/>
            <person name="Tice H."/>
            <person name="Bruce D."/>
            <person name="Goodwin L."/>
            <person name="Pitluck S."/>
            <person name="Chertkov O."/>
            <person name="Larimer F.W."/>
            <person name="Land M.L."/>
            <person name="Hauser L."/>
            <person name="Brettin T.S."/>
            <person name="Detter J.C."/>
            <person name="Han S."/>
            <person name="de Vos W.M."/>
            <person name="Janssen P.H."/>
            <person name="Smidt H."/>
        </authorList>
    </citation>
    <scope>NUCLEOTIDE SEQUENCE [LARGE SCALE GENOMIC DNA]</scope>
    <source>
        <strain evidence="5 6">Ellin514</strain>
    </source>
</reference>
<dbReference type="STRING" id="320771.Cflav_PD5560"/>
<feature type="domain" description="HTH araC/xylS-type" evidence="4">
    <location>
        <begin position="18"/>
        <end position="117"/>
    </location>
</feature>
<comment type="caution">
    <text evidence="5">The sequence shown here is derived from an EMBL/GenBank/DDBJ whole genome shotgun (WGS) entry which is preliminary data.</text>
</comment>
<dbReference type="SMART" id="SM00342">
    <property type="entry name" value="HTH_ARAC"/>
    <property type="match status" value="1"/>
</dbReference>
<dbReference type="EMBL" id="ABOX02000003">
    <property type="protein sequence ID" value="EEF62925.1"/>
    <property type="molecule type" value="Genomic_DNA"/>
</dbReference>
<dbReference type="InterPro" id="IPR018060">
    <property type="entry name" value="HTH_AraC"/>
</dbReference>
<proteinExistence type="predicted"/>
<evidence type="ECO:0000256" key="1">
    <source>
        <dbReference type="ARBA" id="ARBA00023015"/>
    </source>
</evidence>
<dbReference type="InterPro" id="IPR009057">
    <property type="entry name" value="Homeodomain-like_sf"/>
</dbReference>
<keyword evidence="2" id="KW-0238">DNA-binding</keyword>
<dbReference type="Proteomes" id="UP000003688">
    <property type="component" value="Unassembled WGS sequence"/>
</dbReference>
<dbReference type="Pfam" id="PF12833">
    <property type="entry name" value="HTH_18"/>
    <property type="match status" value="1"/>
</dbReference>
<dbReference type="GO" id="GO:0003700">
    <property type="term" value="F:DNA-binding transcription factor activity"/>
    <property type="evidence" value="ECO:0007669"/>
    <property type="project" value="InterPro"/>
</dbReference>
<evidence type="ECO:0000256" key="3">
    <source>
        <dbReference type="ARBA" id="ARBA00023163"/>
    </source>
</evidence>
<accession>B9XBP0</accession>
<sequence>MCTMEHRESGEGLGRAWSRLDGRSWEELGTKAGYSSAKLAKICKVSERHLGRKIQEQFGCSPRAWLREHRLKAARERLAGGGDPKEVAFELGFKQVSHFCRQFKERYRETPRAFARAERRKRAGMSAADNKCPN</sequence>
<organism evidence="5 6">
    <name type="scientific">Pedosphaera parvula (strain Ellin514)</name>
    <dbReference type="NCBI Taxonomy" id="320771"/>
    <lineage>
        <taxon>Bacteria</taxon>
        <taxon>Pseudomonadati</taxon>
        <taxon>Verrucomicrobiota</taxon>
        <taxon>Pedosphaerae</taxon>
        <taxon>Pedosphaerales</taxon>
        <taxon>Pedosphaeraceae</taxon>
        <taxon>Pedosphaera</taxon>
    </lineage>
</organism>
<dbReference type="PANTHER" id="PTHR46796">
    <property type="entry name" value="HTH-TYPE TRANSCRIPTIONAL ACTIVATOR RHAS-RELATED"/>
    <property type="match status" value="1"/>
</dbReference>
<name>B9XBP0_PEDPL</name>
<evidence type="ECO:0000313" key="5">
    <source>
        <dbReference type="EMBL" id="EEF62925.1"/>
    </source>
</evidence>
<keyword evidence="3" id="KW-0804">Transcription</keyword>
<dbReference type="SUPFAM" id="SSF46689">
    <property type="entry name" value="Homeodomain-like"/>
    <property type="match status" value="1"/>
</dbReference>
<dbReference type="RefSeq" id="WP_007413238.1">
    <property type="nucleotide sequence ID" value="NZ_ABOX02000003.1"/>
</dbReference>
<dbReference type="PROSITE" id="PS01124">
    <property type="entry name" value="HTH_ARAC_FAMILY_2"/>
    <property type="match status" value="1"/>
</dbReference>
<gene>
    <name evidence="5" type="ORF">Cflav_PD5560</name>
</gene>
<protein>
    <submittedName>
        <fullName evidence="5">Transcriptional regulator, AraC family</fullName>
    </submittedName>
</protein>
<dbReference type="Gene3D" id="1.10.10.60">
    <property type="entry name" value="Homeodomain-like"/>
    <property type="match status" value="1"/>
</dbReference>
<dbReference type="OrthoDB" id="184994at2"/>
<dbReference type="GO" id="GO:0043565">
    <property type="term" value="F:sequence-specific DNA binding"/>
    <property type="evidence" value="ECO:0007669"/>
    <property type="project" value="InterPro"/>
</dbReference>
<evidence type="ECO:0000256" key="2">
    <source>
        <dbReference type="ARBA" id="ARBA00023125"/>
    </source>
</evidence>
<keyword evidence="1" id="KW-0805">Transcription regulation</keyword>